<gene>
    <name evidence="11 13" type="primary">pyrH</name>
    <name evidence="13" type="ORF">ENW73_02410</name>
</gene>
<evidence type="ECO:0000256" key="8">
    <source>
        <dbReference type="ARBA" id="ARBA00022840"/>
    </source>
</evidence>
<sequence length="247" mass="26403">MPSSAKIFGSNVSAVLNCVSKKGSCYQRIILKLSGEAFSSQQSIELIGNQILDAAKLGMEIGVVVGGGNLIRGKSAAGIERKIADRIGLIATLVNGLILENLLKKSAKVRHLSTLPIHSIVETYLPELAIDALKTRHILVLSGGTGNIYFTTDTAAALRATELNANLLIKGTKVDGVYSADPQKNPSAVKYDKITYKQALSQDLKIMDSTAFALCQENKIPIAVINIFKPKTLKKVLLGEKIGSIIC</sequence>
<keyword evidence="9 11" id="KW-0665">Pyrimidine biosynthesis</keyword>
<comment type="catalytic activity">
    <reaction evidence="10 11">
        <text>UMP + ATP = UDP + ADP</text>
        <dbReference type="Rhea" id="RHEA:24400"/>
        <dbReference type="ChEBI" id="CHEBI:30616"/>
        <dbReference type="ChEBI" id="CHEBI:57865"/>
        <dbReference type="ChEBI" id="CHEBI:58223"/>
        <dbReference type="ChEBI" id="CHEBI:456216"/>
        <dbReference type="EC" id="2.7.4.22"/>
    </reaction>
</comment>
<dbReference type="PANTHER" id="PTHR42833:SF4">
    <property type="entry name" value="URIDYLATE KINASE PUMPKIN, CHLOROPLASTIC"/>
    <property type="match status" value="1"/>
</dbReference>
<dbReference type="FunFam" id="3.40.1160.10:FF:000001">
    <property type="entry name" value="Uridylate kinase"/>
    <property type="match status" value="1"/>
</dbReference>
<comment type="activity regulation">
    <text evidence="11">Inhibited by UTP.</text>
</comment>
<dbReference type="Gene3D" id="3.40.1160.10">
    <property type="entry name" value="Acetylglutamate kinase-like"/>
    <property type="match status" value="1"/>
</dbReference>
<evidence type="ECO:0000256" key="9">
    <source>
        <dbReference type="ARBA" id="ARBA00022975"/>
    </source>
</evidence>
<dbReference type="GO" id="GO:0033862">
    <property type="term" value="F:UMP kinase activity"/>
    <property type="evidence" value="ECO:0007669"/>
    <property type="project" value="UniProtKB-EC"/>
</dbReference>
<evidence type="ECO:0000256" key="6">
    <source>
        <dbReference type="ARBA" id="ARBA00022741"/>
    </source>
</evidence>
<organism evidence="13">
    <name type="scientific">candidate division WOR-3 bacterium</name>
    <dbReference type="NCBI Taxonomy" id="2052148"/>
    <lineage>
        <taxon>Bacteria</taxon>
        <taxon>Bacteria division WOR-3</taxon>
    </lineage>
</organism>
<dbReference type="AlphaFoldDB" id="A0A7C6A8K6"/>
<feature type="binding site" evidence="11">
    <location>
        <position position="178"/>
    </location>
    <ligand>
        <name>ATP</name>
        <dbReference type="ChEBI" id="CHEBI:30616"/>
    </ligand>
</feature>
<feature type="domain" description="Aspartate/glutamate/uridylate kinase" evidence="12">
    <location>
        <begin position="28"/>
        <end position="226"/>
    </location>
</feature>
<dbReference type="EC" id="2.7.4.22" evidence="11"/>
<keyword evidence="4 11" id="KW-0963">Cytoplasm</keyword>
<feature type="binding site" evidence="11">
    <location>
        <position position="181"/>
    </location>
    <ligand>
        <name>ATP</name>
        <dbReference type="ChEBI" id="CHEBI:30616"/>
    </ligand>
</feature>
<reference evidence="13" key="1">
    <citation type="journal article" date="2020" name="mSystems">
        <title>Genome- and Community-Level Interaction Insights into Carbon Utilization and Element Cycling Functions of Hydrothermarchaeota in Hydrothermal Sediment.</title>
        <authorList>
            <person name="Zhou Z."/>
            <person name="Liu Y."/>
            <person name="Xu W."/>
            <person name="Pan J."/>
            <person name="Luo Z.H."/>
            <person name="Li M."/>
        </authorList>
    </citation>
    <scope>NUCLEOTIDE SEQUENCE [LARGE SCALE GENOMIC DNA]</scope>
    <source>
        <strain evidence="13">SpSt-876</strain>
    </source>
</reference>
<dbReference type="EMBL" id="DTLI01000057">
    <property type="protein sequence ID" value="HHS51707.1"/>
    <property type="molecule type" value="Genomic_DNA"/>
</dbReference>
<dbReference type="GO" id="GO:0006225">
    <property type="term" value="P:UDP biosynthetic process"/>
    <property type="evidence" value="ECO:0007669"/>
    <property type="project" value="TreeGrafter"/>
</dbReference>
<evidence type="ECO:0000256" key="5">
    <source>
        <dbReference type="ARBA" id="ARBA00022679"/>
    </source>
</evidence>
<dbReference type="PANTHER" id="PTHR42833">
    <property type="entry name" value="URIDYLATE KINASE"/>
    <property type="match status" value="1"/>
</dbReference>
<comment type="caution">
    <text evidence="13">The sequence shown here is derived from an EMBL/GenBank/DDBJ whole genome shotgun (WGS) entry which is preliminary data.</text>
</comment>
<dbReference type="InterPro" id="IPR001048">
    <property type="entry name" value="Asp/Glu/Uridylate_kinase"/>
</dbReference>
<comment type="caution">
    <text evidence="11">Lacks conserved residue(s) required for the propagation of feature annotation.</text>
</comment>
<evidence type="ECO:0000256" key="11">
    <source>
        <dbReference type="HAMAP-Rule" id="MF_01220"/>
    </source>
</evidence>
<comment type="similarity">
    <text evidence="3 11">Belongs to the UMP kinase family.</text>
</comment>
<feature type="binding site" evidence="11">
    <location>
        <position position="67"/>
    </location>
    <ligand>
        <name>UMP</name>
        <dbReference type="ChEBI" id="CHEBI:57865"/>
    </ligand>
</feature>
<comment type="function">
    <text evidence="11">Catalyzes the reversible phosphorylation of UMP to UDP.</text>
</comment>
<evidence type="ECO:0000256" key="10">
    <source>
        <dbReference type="ARBA" id="ARBA00047767"/>
    </source>
</evidence>
<comment type="subcellular location">
    <subcellularLocation>
        <location evidence="1 11">Cytoplasm</location>
    </subcellularLocation>
</comment>
<feature type="binding site" evidence="11">
    <location>
        <position position="68"/>
    </location>
    <ligand>
        <name>ATP</name>
        <dbReference type="ChEBI" id="CHEBI:30616"/>
    </ligand>
</feature>
<name>A0A7C6A8K6_UNCW3</name>
<keyword evidence="6 11" id="KW-0547">Nucleotide-binding</keyword>
<dbReference type="NCBIfam" id="TIGR02075">
    <property type="entry name" value="pyrH_bact"/>
    <property type="match status" value="1"/>
</dbReference>
<dbReference type="InterPro" id="IPR036393">
    <property type="entry name" value="AceGlu_kinase-like_sf"/>
</dbReference>
<dbReference type="PIRSF" id="PIRSF005650">
    <property type="entry name" value="Uridylate_kin"/>
    <property type="match status" value="1"/>
</dbReference>
<keyword evidence="5 11" id="KW-0808">Transferase</keyword>
<protein>
    <recommendedName>
        <fullName evidence="11">Uridylate kinase</fullName>
        <shortName evidence="11">UK</shortName>
        <ecNumber evidence="11">2.7.4.22</ecNumber>
    </recommendedName>
    <alternativeName>
        <fullName evidence="11">Uridine monophosphate kinase</fullName>
        <shortName evidence="11">UMP kinase</shortName>
        <shortName evidence="11">UMPK</shortName>
    </alternativeName>
</protein>
<evidence type="ECO:0000313" key="13">
    <source>
        <dbReference type="EMBL" id="HHS51707.1"/>
    </source>
</evidence>
<comment type="pathway">
    <text evidence="2 11">Pyrimidine metabolism; CTP biosynthesis via de novo pathway; UDP from UMP (UMPK route): step 1/1.</text>
</comment>
<evidence type="ECO:0000256" key="4">
    <source>
        <dbReference type="ARBA" id="ARBA00022490"/>
    </source>
</evidence>
<proteinExistence type="inferred from homology"/>
<feature type="binding site" evidence="11">
    <location>
        <position position="172"/>
    </location>
    <ligand>
        <name>ATP</name>
        <dbReference type="ChEBI" id="CHEBI:30616"/>
    </ligand>
</feature>
<dbReference type="SUPFAM" id="SSF53633">
    <property type="entry name" value="Carbamate kinase-like"/>
    <property type="match status" value="1"/>
</dbReference>
<dbReference type="InterPro" id="IPR011817">
    <property type="entry name" value="Uridylate_kinase"/>
</dbReference>
<feature type="binding site" evidence="11">
    <location>
        <position position="72"/>
    </location>
    <ligand>
        <name>ATP</name>
        <dbReference type="ChEBI" id="CHEBI:30616"/>
    </ligand>
</feature>
<feature type="binding site" evidence="11">
    <location>
        <position position="85"/>
    </location>
    <ligand>
        <name>UMP</name>
        <dbReference type="ChEBI" id="CHEBI:57865"/>
    </ligand>
</feature>
<comment type="subunit">
    <text evidence="11">Homohexamer.</text>
</comment>
<dbReference type="GO" id="GO:0005524">
    <property type="term" value="F:ATP binding"/>
    <property type="evidence" value="ECO:0007669"/>
    <property type="project" value="UniProtKB-KW"/>
</dbReference>
<evidence type="ECO:0000256" key="2">
    <source>
        <dbReference type="ARBA" id="ARBA00004791"/>
    </source>
</evidence>
<dbReference type="UniPathway" id="UPA00159">
    <property type="reaction ID" value="UER00275"/>
</dbReference>
<evidence type="ECO:0000256" key="3">
    <source>
        <dbReference type="ARBA" id="ARBA00007614"/>
    </source>
</evidence>
<evidence type="ECO:0000256" key="7">
    <source>
        <dbReference type="ARBA" id="ARBA00022777"/>
    </source>
</evidence>
<accession>A0A7C6A8K6</accession>
<evidence type="ECO:0000256" key="1">
    <source>
        <dbReference type="ARBA" id="ARBA00004496"/>
    </source>
</evidence>
<feature type="binding site" evidence="11">
    <location>
        <begin position="145"/>
        <end position="152"/>
    </location>
    <ligand>
        <name>UMP</name>
        <dbReference type="ChEBI" id="CHEBI:57865"/>
    </ligand>
</feature>
<feature type="binding site" evidence="11">
    <location>
        <begin position="32"/>
        <end position="35"/>
    </location>
    <ligand>
        <name>ATP</name>
        <dbReference type="ChEBI" id="CHEBI:30616"/>
    </ligand>
</feature>
<evidence type="ECO:0000259" key="12">
    <source>
        <dbReference type="Pfam" id="PF00696"/>
    </source>
</evidence>
<dbReference type="CDD" id="cd04254">
    <property type="entry name" value="AAK_UMPK-PyrH-Ec"/>
    <property type="match status" value="1"/>
</dbReference>
<dbReference type="InterPro" id="IPR015963">
    <property type="entry name" value="Uridylate_kinase_bac"/>
</dbReference>
<dbReference type="GO" id="GO:0005737">
    <property type="term" value="C:cytoplasm"/>
    <property type="evidence" value="ECO:0007669"/>
    <property type="project" value="UniProtKB-SubCell"/>
</dbReference>
<dbReference type="HAMAP" id="MF_01220_B">
    <property type="entry name" value="PyrH_B"/>
    <property type="match status" value="1"/>
</dbReference>
<keyword evidence="8 11" id="KW-0067">ATP-binding</keyword>
<dbReference type="Pfam" id="PF00696">
    <property type="entry name" value="AA_kinase"/>
    <property type="match status" value="1"/>
</dbReference>
<dbReference type="GO" id="GO:0044210">
    <property type="term" value="P:'de novo' CTP biosynthetic process"/>
    <property type="evidence" value="ECO:0007669"/>
    <property type="project" value="UniProtKB-UniRule"/>
</dbReference>
<keyword evidence="7 11" id="KW-0418">Kinase</keyword>